<reference evidence="2" key="2">
    <citation type="submission" date="2020-09" db="EMBL/GenBank/DDBJ databases">
        <authorList>
            <person name="Sun Q."/>
            <person name="Ohkuma M."/>
        </authorList>
    </citation>
    <scope>NUCLEOTIDE SEQUENCE</scope>
    <source>
        <strain evidence="2">JCM 12580</strain>
    </source>
</reference>
<dbReference type="EMBL" id="BMNQ01000007">
    <property type="protein sequence ID" value="GGJ88840.1"/>
    <property type="molecule type" value="Genomic_DNA"/>
</dbReference>
<dbReference type="PROSITE" id="PS50930">
    <property type="entry name" value="HTH_LYTTR"/>
    <property type="match status" value="1"/>
</dbReference>
<dbReference type="Pfam" id="PF04397">
    <property type="entry name" value="LytTR"/>
    <property type="match status" value="1"/>
</dbReference>
<dbReference type="PANTHER" id="PTHR37299:SF4">
    <property type="entry name" value="TRANSCRIPTIONAL REGULATOR"/>
    <property type="match status" value="1"/>
</dbReference>
<gene>
    <name evidence="2" type="ORF">GCM10007063_09220</name>
</gene>
<organism evidence="2 3">
    <name type="scientific">Lentibacillus kapialis</name>
    <dbReference type="NCBI Taxonomy" id="340214"/>
    <lineage>
        <taxon>Bacteria</taxon>
        <taxon>Bacillati</taxon>
        <taxon>Bacillota</taxon>
        <taxon>Bacilli</taxon>
        <taxon>Bacillales</taxon>
        <taxon>Bacillaceae</taxon>
        <taxon>Lentibacillus</taxon>
    </lineage>
</organism>
<dbReference type="SMART" id="SM00850">
    <property type="entry name" value="LytTR"/>
    <property type="match status" value="1"/>
</dbReference>
<protein>
    <recommendedName>
        <fullName evidence="1">HTH LytTR-type domain-containing protein</fullName>
    </recommendedName>
</protein>
<dbReference type="Proteomes" id="UP000658382">
    <property type="component" value="Unassembled WGS sequence"/>
</dbReference>
<dbReference type="InterPro" id="IPR007492">
    <property type="entry name" value="LytTR_DNA-bd_dom"/>
</dbReference>
<evidence type="ECO:0000259" key="1">
    <source>
        <dbReference type="PROSITE" id="PS50930"/>
    </source>
</evidence>
<dbReference type="AlphaFoldDB" id="A0A917PRF5"/>
<sequence>MELKIEYDHSLPANLTILRTKTHHEFVDKINHLFENPYPSNIIIAHNGSSFSPIDLKQVYYFFTESKAVYVKSEFGKQKITERLYEIESHLPNYFVRISRFEIVNLQWVQRFEYTFGGRITLHLKDKEQLYTTRSHTKKIKEILFRK</sequence>
<proteinExistence type="predicted"/>
<accession>A0A917PRF5</accession>
<dbReference type="GO" id="GO:0000156">
    <property type="term" value="F:phosphorelay response regulator activity"/>
    <property type="evidence" value="ECO:0007669"/>
    <property type="project" value="InterPro"/>
</dbReference>
<evidence type="ECO:0000313" key="3">
    <source>
        <dbReference type="Proteomes" id="UP000658382"/>
    </source>
</evidence>
<name>A0A917PRF5_9BACI</name>
<dbReference type="InterPro" id="IPR046947">
    <property type="entry name" value="LytR-like"/>
</dbReference>
<dbReference type="GO" id="GO:0003677">
    <property type="term" value="F:DNA binding"/>
    <property type="evidence" value="ECO:0007669"/>
    <property type="project" value="InterPro"/>
</dbReference>
<dbReference type="RefSeq" id="WP_188631907.1">
    <property type="nucleotide sequence ID" value="NZ_BMNQ01000007.1"/>
</dbReference>
<reference evidence="2" key="1">
    <citation type="journal article" date="2014" name="Int. J. Syst. Evol. Microbiol.">
        <title>Complete genome sequence of Corynebacterium casei LMG S-19264T (=DSM 44701T), isolated from a smear-ripened cheese.</title>
        <authorList>
            <consortium name="US DOE Joint Genome Institute (JGI-PGF)"/>
            <person name="Walter F."/>
            <person name="Albersmeier A."/>
            <person name="Kalinowski J."/>
            <person name="Ruckert C."/>
        </authorList>
    </citation>
    <scope>NUCLEOTIDE SEQUENCE</scope>
    <source>
        <strain evidence="2">JCM 12580</strain>
    </source>
</reference>
<feature type="domain" description="HTH LytTR-type" evidence="1">
    <location>
        <begin position="43"/>
        <end position="146"/>
    </location>
</feature>
<dbReference type="PANTHER" id="PTHR37299">
    <property type="entry name" value="TRANSCRIPTIONAL REGULATOR-RELATED"/>
    <property type="match status" value="1"/>
</dbReference>
<comment type="caution">
    <text evidence="2">The sequence shown here is derived from an EMBL/GenBank/DDBJ whole genome shotgun (WGS) entry which is preliminary data.</text>
</comment>
<dbReference type="Gene3D" id="2.40.50.1020">
    <property type="entry name" value="LytTr DNA-binding domain"/>
    <property type="match status" value="1"/>
</dbReference>
<evidence type="ECO:0000313" key="2">
    <source>
        <dbReference type="EMBL" id="GGJ88840.1"/>
    </source>
</evidence>
<keyword evidence="3" id="KW-1185">Reference proteome</keyword>